<dbReference type="EMBL" id="JACXVP010000002">
    <property type="protein sequence ID" value="KAG5626471.1"/>
    <property type="molecule type" value="Genomic_DNA"/>
</dbReference>
<gene>
    <name evidence="1" type="ORF">H5410_011689</name>
</gene>
<reference evidence="1 2" key="1">
    <citation type="submission" date="2020-09" db="EMBL/GenBank/DDBJ databases">
        <title>De no assembly of potato wild relative species, Solanum commersonii.</title>
        <authorList>
            <person name="Cho K."/>
        </authorList>
    </citation>
    <scope>NUCLEOTIDE SEQUENCE [LARGE SCALE GENOMIC DNA]</scope>
    <source>
        <strain evidence="1">LZ3.2</strain>
        <tissue evidence="1">Leaf</tissue>
    </source>
</reference>
<keyword evidence="2" id="KW-1185">Reference proteome</keyword>
<sequence length="307" mass="35456">MVPACILWCLWIERNKRCFDGIPTPISSPKARCLISLFSWVNHSPVITVEFFLEFISSIVNDASNDARRYVQLGFQTKETKMSIGCISFDINVGIMESKERKIERKVSNFVRLIHKYKREGDRKNPNNGWQLIFRSGLNDSLNNASLENNKEYSLIWAACNDGKNRVAQCPRKATSKSKAPVKVTCFAWVAAKACPTQGTYRREVLLLVIDVICVKRSQRQSSIYDSLQGCRLCCELFLNMSGVKWVMPPDVKSLLKIWLERDRICFEGKRQHISRTKNRYLLNVYFLCKRSIMASMEQNMDLIEET</sequence>
<organism evidence="1 2">
    <name type="scientific">Solanum commersonii</name>
    <name type="common">Commerson's wild potato</name>
    <name type="synonym">Commerson's nightshade</name>
    <dbReference type="NCBI Taxonomy" id="4109"/>
    <lineage>
        <taxon>Eukaryota</taxon>
        <taxon>Viridiplantae</taxon>
        <taxon>Streptophyta</taxon>
        <taxon>Embryophyta</taxon>
        <taxon>Tracheophyta</taxon>
        <taxon>Spermatophyta</taxon>
        <taxon>Magnoliopsida</taxon>
        <taxon>eudicotyledons</taxon>
        <taxon>Gunneridae</taxon>
        <taxon>Pentapetalae</taxon>
        <taxon>asterids</taxon>
        <taxon>lamiids</taxon>
        <taxon>Solanales</taxon>
        <taxon>Solanaceae</taxon>
        <taxon>Solanoideae</taxon>
        <taxon>Solaneae</taxon>
        <taxon>Solanum</taxon>
    </lineage>
</organism>
<protein>
    <submittedName>
        <fullName evidence="1">Uncharacterized protein</fullName>
    </submittedName>
</protein>
<dbReference type="Proteomes" id="UP000824120">
    <property type="component" value="Chromosome 2"/>
</dbReference>
<evidence type="ECO:0000313" key="2">
    <source>
        <dbReference type="Proteomes" id="UP000824120"/>
    </source>
</evidence>
<accession>A0A9J6AQT3</accession>
<name>A0A9J6AQT3_SOLCO</name>
<comment type="caution">
    <text evidence="1">The sequence shown here is derived from an EMBL/GenBank/DDBJ whole genome shotgun (WGS) entry which is preliminary data.</text>
</comment>
<proteinExistence type="predicted"/>
<evidence type="ECO:0000313" key="1">
    <source>
        <dbReference type="EMBL" id="KAG5626471.1"/>
    </source>
</evidence>
<dbReference type="AlphaFoldDB" id="A0A9J6AQT3"/>